<reference evidence="2 3" key="1">
    <citation type="journal article" date="2018" name="BMC Genomics">
        <title>Genomic comparison of Trypanosoma conorhini and Trypanosoma rangeli to Trypanosoma cruzi strains of high and low virulence.</title>
        <authorList>
            <person name="Bradwell K.R."/>
            <person name="Koparde V.N."/>
            <person name="Matveyev A.V."/>
            <person name="Serrano M.G."/>
            <person name="Alves J.M."/>
            <person name="Parikh H."/>
            <person name="Huang B."/>
            <person name="Lee V."/>
            <person name="Espinosa-Alvarez O."/>
            <person name="Ortiz P.A."/>
            <person name="Costa-Martins A.G."/>
            <person name="Teixeira M.M."/>
            <person name="Buck G.A."/>
        </authorList>
    </citation>
    <scope>NUCLEOTIDE SEQUENCE [LARGE SCALE GENOMIC DNA]</scope>
    <source>
        <strain evidence="2 3">AM80</strain>
    </source>
</reference>
<feature type="compositionally biased region" description="Basic residues" evidence="1">
    <location>
        <begin position="73"/>
        <end position="90"/>
    </location>
</feature>
<gene>
    <name evidence="2" type="ORF">TraAM80_09639</name>
</gene>
<sequence length="160" mass="18285">MQPPFLLLRSAHKRGRRQRSRSLRLPGQCVQPKQDGTGACAQDGNPTKRETPTAFARGSQRRMRHPPLEPHANQKRWHPKKQREKHHAKAQKQFQKFGLSPTSGLWWRLICFPACEPTQHAKLTLSPKLSAATNWEQRGDITNGILPAYTHKAPSFPTQF</sequence>
<proteinExistence type="predicted"/>
<keyword evidence="3" id="KW-1185">Reference proteome</keyword>
<name>A0A422MUX1_TRYRA</name>
<evidence type="ECO:0000256" key="1">
    <source>
        <dbReference type="SAM" id="MobiDB-lite"/>
    </source>
</evidence>
<feature type="compositionally biased region" description="Basic residues" evidence="1">
    <location>
        <begin position="10"/>
        <end position="22"/>
    </location>
</feature>
<accession>A0A422MUX1</accession>
<comment type="caution">
    <text evidence="2">The sequence shown here is derived from an EMBL/GenBank/DDBJ whole genome shotgun (WGS) entry which is preliminary data.</text>
</comment>
<organism evidence="2 3">
    <name type="scientific">Trypanosoma rangeli</name>
    <dbReference type="NCBI Taxonomy" id="5698"/>
    <lineage>
        <taxon>Eukaryota</taxon>
        <taxon>Discoba</taxon>
        <taxon>Euglenozoa</taxon>
        <taxon>Kinetoplastea</taxon>
        <taxon>Metakinetoplastina</taxon>
        <taxon>Trypanosomatida</taxon>
        <taxon>Trypanosomatidae</taxon>
        <taxon>Trypanosoma</taxon>
        <taxon>Herpetosoma</taxon>
    </lineage>
</organism>
<feature type="region of interest" description="Disordered" evidence="1">
    <location>
        <begin position="1"/>
        <end position="90"/>
    </location>
</feature>
<dbReference type="GeneID" id="40333572"/>
<feature type="non-terminal residue" evidence="2">
    <location>
        <position position="160"/>
    </location>
</feature>
<evidence type="ECO:0000313" key="2">
    <source>
        <dbReference type="EMBL" id="RNE97034.1"/>
    </source>
</evidence>
<dbReference type="EMBL" id="MKGL01000610">
    <property type="protein sequence ID" value="RNE97034.1"/>
    <property type="molecule type" value="Genomic_DNA"/>
</dbReference>
<dbReference type="RefSeq" id="XP_029233933.1">
    <property type="nucleotide sequence ID" value="XM_029386309.1"/>
</dbReference>
<evidence type="ECO:0000313" key="3">
    <source>
        <dbReference type="Proteomes" id="UP000283634"/>
    </source>
</evidence>
<protein>
    <submittedName>
        <fullName evidence="2">Uncharacterized protein</fullName>
    </submittedName>
</protein>
<dbReference type="AlphaFoldDB" id="A0A422MUX1"/>
<dbReference type="Proteomes" id="UP000283634">
    <property type="component" value="Unassembled WGS sequence"/>
</dbReference>